<dbReference type="InterPro" id="IPR026960">
    <property type="entry name" value="RVT-Znf"/>
</dbReference>
<protein>
    <submittedName>
        <fullName evidence="2">Ribonuclease H</fullName>
    </submittedName>
</protein>
<evidence type="ECO:0000259" key="1">
    <source>
        <dbReference type="Pfam" id="PF13966"/>
    </source>
</evidence>
<reference evidence="2 3" key="1">
    <citation type="journal article" date="2018" name="Front. Plant Sci.">
        <title>Red Clover (Trifolium pratense) and Zigzag Clover (T. medium) - A Picture of Genomic Similarities and Differences.</title>
        <authorList>
            <person name="Dluhosova J."/>
            <person name="Istvanek J."/>
            <person name="Nedelnik J."/>
            <person name="Repkova J."/>
        </authorList>
    </citation>
    <scope>NUCLEOTIDE SEQUENCE [LARGE SCALE GENOMIC DNA]</scope>
    <source>
        <strain evidence="3">cv. 10/8</strain>
        <tissue evidence="2">Leaf</tissue>
    </source>
</reference>
<dbReference type="Proteomes" id="UP000265520">
    <property type="component" value="Unassembled WGS sequence"/>
</dbReference>
<proteinExistence type="predicted"/>
<sequence>MMLHGRLLTNVMKNKMKLSHAMCNYCGNGEETILHAMRDCPKAKVLWRCFKPMNHSAQFYTVDIFQWININLYNTIQWQGKGSWCDVWALSCHCLWSWRNKEMFEDEFVRPVYPAQHVLQMVEDYKGATTTNDIVTLKNQQISLIGWRPPKDMFVRLNTDGAYKEQVVVAVEDCYGEAKENG</sequence>
<organism evidence="2 3">
    <name type="scientific">Trifolium medium</name>
    <dbReference type="NCBI Taxonomy" id="97028"/>
    <lineage>
        <taxon>Eukaryota</taxon>
        <taxon>Viridiplantae</taxon>
        <taxon>Streptophyta</taxon>
        <taxon>Embryophyta</taxon>
        <taxon>Tracheophyta</taxon>
        <taxon>Spermatophyta</taxon>
        <taxon>Magnoliopsida</taxon>
        <taxon>eudicotyledons</taxon>
        <taxon>Gunneridae</taxon>
        <taxon>Pentapetalae</taxon>
        <taxon>rosids</taxon>
        <taxon>fabids</taxon>
        <taxon>Fabales</taxon>
        <taxon>Fabaceae</taxon>
        <taxon>Papilionoideae</taxon>
        <taxon>50 kb inversion clade</taxon>
        <taxon>NPAAA clade</taxon>
        <taxon>Hologalegina</taxon>
        <taxon>IRL clade</taxon>
        <taxon>Trifolieae</taxon>
        <taxon>Trifolium</taxon>
    </lineage>
</organism>
<comment type="caution">
    <text evidence="2">The sequence shown here is derived from an EMBL/GenBank/DDBJ whole genome shotgun (WGS) entry which is preliminary data.</text>
</comment>
<accession>A0A392NX45</accession>
<feature type="domain" description="Reverse transcriptase zinc-binding" evidence="1">
    <location>
        <begin position="2"/>
        <end position="47"/>
    </location>
</feature>
<dbReference type="Pfam" id="PF13966">
    <property type="entry name" value="zf-RVT"/>
    <property type="match status" value="1"/>
</dbReference>
<evidence type="ECO:0000313" key="3">
    <source>
        <dbReference type="Proteomes" id="UP000265520"/>
    </source>
</evidence>
<dbReference type="EMBL" id="LXQA010055215">
    <property type="protein sequence ID" value="MCI04381.1"/>
    <property type="molecule type" value="Genomic_DNA"/>
</dbReference>
<keyword evidence="3" id="KW-1185">Reference proteome</keyword>
<dbReference type="AlphaFoldDB" id="A0A392NX45"/>
<name>A0A392NX45_9FABA</name>
<evidence type="ECO:0000313" key="2">
    <source>
        <dbReference type="EMBL" id="MCI04381.1"/>
    </source>
</evidence>